<dbReference type="EMBL" id="JAAYEE010000013">
    <property type="protein sequence ID" value="NLW33973.1"/>
    <property type="molecule type" value="Genomic_DNA"/>
</dbReference>
<evidence type="ECO:0008006" key="3">
    <source>
        <dbReference type="Google" id="ProtNLM"/>
    </source>
</evidence>
<reference evidence="1" key="1">
    <citation type="journal article" date="2020" name="Biotechnol. Biofuels">
        <title>New insights from the biogas microbiome by comprehensive genome-resolved metagenomics of nearly 1600 species originating from multiple anaerobic digesters.</title>
        <authorList>
            <person name="Campanaro S."/>
            <person name="Treu L."/>
            <person name="Rodriguez-R L.M."/>
            <person name="Kovalovszki A."/>
            <person name="Ziels R.M."/>
            <person name="Maus I."/>
            <person name="Zhu X."/>
            <person name="Kougias P.G."/>
            <person name="Basile A."/>
            <person name="Luo G."/>
            <person name="Schluter A."/>
            <person name="Konstantinidis K.T."/>
            <person name="Angelidaki I."/>
        </authorList>
    </citation>
    <scope>NUCLEOTIDE SEQUENCE</scope>
    <source>
        <strain evidence="1">AS06rmzACSIP_7</strain>
    </source>
</reference>
<name>A0A971M147_9BACT</name>
<evidence type="ECO:0000313" key="2">
    <source>
        <dbReference type="Proteomes" id="UP000777265"/>
    </source>
</evidence>
<accession>A0A971M147</accession>
<proteinExistence type="predicted"/>
<dbReference type="AlphaFoldDB" id="A0A971M147"/>
<dbReference type="Proteomes" id="UP000777265">
    <property type="component" value="Unassembled WGS sequence"/>
</dbReference>
<protein>
    <recommendedName>
        <fullName evidence="3">HNH endonuclease</fullName>
    </recommendedName>
</protein>
<gene>
    <name evidence="1" type="ORF">GXY80_00625</name>
</gene>
<dbReference type="Gene3D" id="1.10.30.50">
    <property type="match status" value="1"/>
</dbReference>
<organism evidence="1 2">
    <name type="scientific">Syntrophorhabdus aromaticivorans</name>
    <dbReference type="NCBI Taxonomy" id="328301"/>
    <lineage>
        <taxon>Bacteria</taxon>
        <taxon>Pseudomonadati</taxon>
        <taxon>Thermodesulfobacteriota</taxon>
        <taxon>Syntrophorhabdia</taxon>
        <taxon>Syntrophorhabdales</taxon>
        <taxon>Syntrophorhabdaceae</taxon>
        <taxon>Syntrophorhabdus</taxon>
    </lineage>
</organism>
<reference evidence="1" key="2">
    <citation type="submission" date="2020-01" db="EMBL/GenBank/DDBJ databases">
        <authorList>
            <person name="Campanaro S."/>
        </authorList>
    </citation>
    <scope>NUCLEOTIDE SEQUENCE</scope>
    <source>
        <strain evidence="1">AS06rmzACSIP_7</strain>
    </source>
</reference>
<sequence>MRKLDIPIYDACLSLETCISHLRDAGLRTKLTAIKPAVIAAETNYKNCGSNGTFFRIAEATTVAGCVTVQEMEKLYKGTFSRKKSRARQIYDEIKTASSICPLCAQRDVSTLDHYLAQSRHPALTVTPANLVPACLACNKAKLDRQPQNAEEQTLHPYFDEVDDEMWLFARVLEDSPPIVRFTANPPTNWPIIKQERVKTHFRIFGLATLYSTHAASELVGIYLNLTRIASHGGPDDLRHHLAEQQESREAVTRNSWQGAMYKALSESDWFCTEGYKAIRA</sequence>
<evidence type="ECO:0000313" key="1">
    <source>
        <dbReference type="EMBL" id="NLW33973.1"/>
    </source>
</evidence>
<comment type="caution">
    <text evidence="1">The sequence shown here is derived from an EMBL/GenBank/DDBJ whole genome shotgun (WGS) entry which is preliminary data.</text>
</comment>